<evidence type="ECO:0000313" key="2">
    <source>
        <dbReference type="EMBL" id="TSB47009.1"/>
    </source>
</evidence>
<feature type="signal peptide" evidence="1">
    <location>
        <begin position="1"/>
        <end position="19"/>
    </location>
</feature>
<evidence type="ECO:0000256" key="1">
    <source>
        <dbReference type="SAM" id="SignalP"/>
    </source>
</evidence>
<evidence type="ECO:0000313" key="3">
    <source>
        <dbReference type="Proteomes" id="UP000318521"/>
    </source>
</evidence>
<gene>
    <name evidence="2" type="ORF">FN960_08300</name>
</gene>
<keyword evidence="1" id="KW-0732">Signal</keyword>
<dbReference type="InterPro" id="IPR007487">
    <property type="entry name" value="ABC_transpt-TYRBP-like"/>
</dbReference>
<dbReference type="PANTHER" id="PTHR35271">
    <property type="entry name" value="ABC TRANSPORTER, SUBSTRATE-BINDING LIPOPROTEIN-RELATED"/>
    <property type="match status" value="1"/>
</dbReference>
<dbReference type="RefSeq" id="WP_143848239.1">
    <property type="nucleotide sequence ID" value="NZ_VLXZ01000004.1"/>
</dbReference>
<dbReference type="EMBL" id="VLXZ01000004">
    <property type="protein sequence ID" value="TSB47009.1"/>
    <property type="molecule type" value="Genomic_DNA"/>
</dbReference>
<dbReference type="Proteomes" id="UP000318521">
    <property type="component" value="Unassembled WGS sequence"/>
</dbReference>
<proteinExistence type="predicted"/>
<dbReference type="SUPFAM" id="SSF53822">
    <property type="entry name" value="Periplasmic binding protein-like I"/>
    <property type="match status" value="1"/>
</dbReference>
<reference evidence="2 3" key="1">
    <citation type="submission" date="2019-07" db="EMBL/GenBank/DDBJ databases">
        <authorList>
            <person name="Park Y.J."/>
            <person name="Jeong S.E."/>
            <person name="Jung H.S."/>
        </authorList>
    </citation>
    <scope>NUCLEOTIDE SEQUENCE [LARGE SCALE GENOMIC DNA]</scope>
    <source>
        <strain evidence="3">P16(2019)</strain>
    </source>
</reference>
<dbReference type="PANTHER" id="PTHR35271:SF1">
    <property type="entry name" value="ABC TRANSPORTER, SUBSTRATE-BINDING LIPOPROTEIN"/>
    <property type="match status" value="1"/>
</dbReference>
<dbReference type="CDD" id="cd06325">
    <property type="entry name" value="PBP1_ABC_unchar_transporter"/>
    <property type="match status" value="1"/>
</dbReference>
<organism evidence="2 3">
    <name type="scientific">Alkalicoccobacillus porphyridii</name>
    <dbReference type="NCBI Taxonomy" id="2597270"/>
    <lineage>
        <taxon>Bacteria</taxon>
        <taxon>Bacillati</taxon>
        <taxon>Bacillota</taxon>
        <taxon>Bacilli</taxon>
        <taxon>Bacillales</taxon>
        <taxon>Bacillaceae</taxon>
        <taxon>Alkalicoccobacillus</taxon>
    </lineage>
</organism>
<dbReference type="Pfam" id="PF04392">
    <property type="entry name" value="ABC_sub_bind"/>
    <property type="match status" value="1"/>
</dbReference>
<dbReference type="AlphaFoldDB" id="A0A553ZZY3"/>
<dbReference type="InterPro" id="IPR028082">
    <property type="entry name" value="Peripla_BP_I"/>
</dbReference>
<comment type="caution">
    <text evidence="2">The sequence shown here is derived from an EMBL/GenBank/DDBJ whole genome shotgun (WGS) entry which is preliminary data.</text>
</comment>
<dbReference type="PROSITE" id="PS51257">
    <property type="entry name" value="PROKAR_LIPOPROTEIN"/>
    <property type="match status" value="1"/>
</dbReference>
<name>A0A553ZZY3_9BACI</name>
<dbReference type="OrthoDB" id="9776955at2"/>
<keyword evidence="3" id="KW-1185">Reference proteome</keyword>
<feature type="chain" id="PRO_5038512752" evidence="1">
    <location>
        <begin position="20"/>
        <end position="329"/>
    </location>
</feature>
<dbReference type="Gene3D" id="3.40.50.2300">
    <property type="match status" value="2"/>
</dbReference>
<sequence>MNRKWGMIISASVALSALAACGNGDNSNGDEATVVIGATQIVEHPSLDAAYAGFQQAIEDAGITAEFKFQSAQGDPNNSSTIATNFVSDGVDMIFANSTPSAISALQATQDIPIVFTSVTDPVEAGLVAALDEPGENITGVRDLHPEAIDETVAFINENFPDSTVGLVYNAGESNSVVQINAINEAVEGTSLSTTERTVATSADVQSAVAALAEDADVFYLVTDNTVISALESIVGISNDRGIPLIASDPESLGSGAFAAFGVDFHTLGYQAGEIAASILNDESAPSDIPVGSPAEINLVINREAAEAQGIEWNEDWEDAAQTYESNEQ</sequence>
<protein>
    <submittedName>
        <fullName evidence="2">ABC transporter substrate-binding protein</fullName>
    </submittedName>
</protein>
<accession>A0A553ZZY3</accession>